<comment type="caution">
    <text evidence="1">The sequence shown here is derived from an EMBL/GenBank/DDBJ whole genome shotgun (WGS) entry which is preliminary data.</text>
</comment>
<sequence length="35" mass="3825">MAVFKDNYVAGQGSDEVDCIDGSRTITETDLNKEC</sequence>
<dbReference type="AlphaFoldDB" id="A0A074V4I7"/>
<organism evidence="1 2">
    <name type="scientific">Snodgrassella alvi SCGC AB-598-J21</name>
    <dbReference type="NCBI Taxonomy" id="1385367"/>
    <lineage>
        <taxon>Bacteria</taxon>
        <taxon>Pseudomonadati</taxon>
        <taxon>Pseudomonadota</taxon>
        <taxon>Betaproteobacteria</taxon>
        <taxon>Neisseriales</taxon>
        <taxon>Neisseriaceae</taxon>
        <taxon>Snodgrassella</taxon>
    </lineage>
</organism>
<evidence type="ECO:0000313" key="2">
    <source>
        <dbReference type="Proteomes" id="UP000027644"/>
    </source>
</evidence>
<proteinExistence type="predicted"/>
<name>A0A074V4I7_9NEIS</name>
<gene>
    <name evidence="1" type="ORF">SASC598J21_022290</name>
</gene>
<dbReference type="EMBL" id="AVQL01000455">
    <property type="protein sequence ID" value="KEQ00116.1"/>
    <property type="molecule type" value="Genomic_DNA"/>
</dbReference>
<evidence type="ECO:0000313" key="1">
    <source>
        <dbReference type="EMBL" id="KEQ00116.1"/>
    </source>
</evidence>
<dbReference type="Proteomes" id="UP000027644">
    <property type="component" value="Unassembled WGS sequence"/>
</dbReference>
<reference evidence="1 2" key="1">
    <citation type="journal article" date="2014" name="PLoS Genet.">
        <title>Hidden diversity in honey bee gut symbionts detected by single-cell genomics.</title>
        <authorList>
            <person name="Engel P."/>
            <person name="Stepanauskas R."/>
            <person name="Moran N."/>
        </authorList>
    </citation>
    <scope>NUCLEOTIDE SEQUENCE [LARGE SCALE GENOMIC DNA]</scope>
    <source>
        <strain evidence="1 2">SCGC AB-598-J21</strain>
    </source>
</reference>
<accession>A0A074V4I7</accession>
<protein>
    <submittedName>
        <fullName evidence="1">Uncharacterized protein</fullName>
    </submittedName>
</protein>